<evidence type="ECO:0000313" key="4">
    <source>
        <dbReference type="Proteomes" id="UP000500826"/>
    </source>
</evidence>
<feature type="transmembrane region" description="Helical" evidence="2">
    <location>
        <begin position="38"/>
        <end position="63"/>
    </location>
</feature>
<proteinExistence type="predicted"/>
<feature type="region of interest" description="Disordered" evidence="1">
    <location>
        <begin position="224"/>
        <end position="250"/>
    </location>
</feature>
<keyword evidence="4" id="KW-1185">Reference proteome</keyword>
<evidence type="ECO:0000256" key="2">
    <source>
        <dbReference type="SAM" id="Phobius"/>
    </source>
</evidence>
<evidence type="ECO:0000256" key="1">
    <source>
        <dbReference type="SAM" id="MobiDB-lite"/>
    </source>
</evidence>
<reference evidence="3 4" key="1">
    <citation type="submission" date="2020-05" db="EMBL/GenBank/DDBJ databases">
        <title>Ramlibacter rhizophilus sp. nov., isolated from rhizosphere soil of national flower Mugunghwa from South Korea.</title>
        <authorList>
            <person name="Zheng-Fei Y."/>
            <person name="Huan T."/>
        </authorList>
    </citation>
    <scope>NUCLEOTIDE SEQUENCE [LARGE SCALE GENOMIC DNA]</scope>
    <source>
        <strain evidence="3 4">H242</strain>
    </source>
</reference>
<name>A0ABX6P5G7_9BURK</name>
<feature type="transmembrane region" description="Helical" evidence="2">
    <location>
        <begin position="100"/>
        <end position="120"/>
    </location>
</feature>
<dbReference type="InterPro" id="IPR038770">
    <property type="entry name" value="Na+/solute_symporter_sf"/>
</dbReference>
<accession>A0ABX6P5G7</accession>
<organism evidence="3 4">
    <name type="scientific">Ramlibacter terrae</name>
    <dbReference type="NCBI Taxonomy" id="2732511"/>
    <lineage>
        <taxon>Bacteria</taxon>
        <taxon>Pseudomonadati</taxon>
        <taxon>Pseudomonadota</taxon>
        <taxon>Betaproteobacteria</taxon>
        <taxon>Burkholderiales</taxon>
        <taxon>Comamonadaceae</taxon>
        <taxon>Ramlibacter</taxon>
    </lineage>
</organism>
<keyword evidence="2" id="KW-0472">Membrane</keyword>
<feature type="transmembrane region" description="Helical" evidence="2">
    <location>
        <begin position="141"/>
        <end position="162"/>
    </location>
</feature>
<dbReference type="Proteomes" id="UP000500826">
    <property type="component" value="Chromosome"/>
</dbReference>
<sequence length="287" mass="31180">MIAVAWFAGELAQRWKVPRVAVYALVGFAFGRVLPGPAAVSLSGAAALLPSVAFGLVLFEFGYRINLRWFRVNPWLAATGLLDVALTFPAVYALCRIFGAAPISSALMAAMATATSPASLTRVVNELRSSGQVTERALHLTAFNCLCALLAFKFIVGFWTLGTSGDVLKALSNSIVVLLVSAGLGSAFGTGMPAVLRVTGRGSTDATRRSWWRWCCWPASRTCSGSPRSWRRSRSGWSRATDGSRSTRRSGTSACWATCWWSSSSPTWPRRWNGSVPRPARRWAPRW</sequence>
<feature type="transmembrane region" description="Helical" evidence="2">
    <location>
        <begin position="75"/>
        <end position="94"/>
    </location>
</feature>
<dbReference type="EMBL" id="CP053418">
    <property type="protein sequence ID" value="QJW85376.1"/>
    <property type="molecule type" value="Genomic_DNA"/>
</dbReference>
<protein>
    <recommendedName>
        <fullName evidence="5">Cation/H+ exchanger domain-containing protein</fullName>
    </recommendedName>
</protein>
<gene>
    <name evidence="3" type="ORF">HK414_24400</name>
</gene>
<evidence type="ECO:0000313" key="3">
    <source>
        <dbReference type="EMBL" id="QJW85376.1"/>
    </source>
</evidence>
<dbReference type="Gene3D" id="1.20.1530.20">
    <property type="match status" value="1"/>
</dbReference>
<keyword evidence="2" id="KW-0812">Transmembrane</keyword>
<keyword evidence="2" id="KW-1133">Transmembrane helix</keyword>
<evidence type="ECO:0008006" key="5">
    <source>
        <dbReference type="Google" id="ProtNLM"/>
    </source>
</evidence>
<feature type="compositionally biased region" description="Low complexity" evidence="1">
    <location>
        <begin position="235"/>
        <end position="250"/>
    </location>
</feature>
<feature type="transmembrane region" description="Helical" evidence="2">
    <location>
        <begin position="174"/>
        <end position="196"/>
    </location>
</feature>